<reference evidence="2 3" key="1">
    <citation type="submission" date="2020-08" db="EMBL/GenBank/DDBJ databases">
        <title>Genomic Encyclopedia of Type Strains, Phase IV (KMG-IV): sequencing the most valuable type-strain genomes for metagenomic binning, comparative biology and taxonomic classification.</title>
        <authorList>
            <person name="Goeker M."/>
        </authorList>
    </citation>
    <scope>NUCLEOTIDE SEQUENCE [LARGE SCALE GENOMIC DNA]</scope>
    <source>
        <strain evidence="2 3">DSM 23960</strain>
    </source>
</reference>
<evidence type="ECO:0000313" key="2">
    <source>
        <dbReference type="EMBL" id="MBB4082596.1"/>
    </source>
</evidence>
<organism evidence="2 3">
    <name type="scientific">Brevundimonas lenta</name>
    <dbReference type="NCBI Taxonomy" id="424796"/>
    <lineage>
        <taxon>Bacteria</taxon>
        <taxon>Pseudomonadati</taxon>
        <taxon>Pseudomonadota</taxon>
        <taxon>Alphaproteobacteria</taxon>
        <taxon>Caulobacterales</taxon>
        <taxon>Caulobacteraceae</taxon>
        <taxon>Brevundimonas</taxon>
    </lineage>
</organism>
<gene>
    <name evidence="2" type="ORF">GGR12_001435</name>
</gene>
<feature type="transmembrane region" description="Helical" evidence="1">
    <location>
        <begin position="6"/>
        <end position="23"/>
    </location>
</feature>
<dbReference type="RefSeq" id="WP_183203659.1">
    <property type="nucleotide sequence ID" value="NZ_BAAAER010000001.1"/>
</dbReference>
<keyword evidence="1" id="KW-0812">Transmembrane</keyword>
<name>A0A7W6JCH5_9CAUL</name>
<accession>A0A7W6JCH5</accession>
<keyword evidence="1" id="KW-0472">Membrane</keyword>
<sequence>MLDLLLAIAHHILVFSLVAMLMAERVLLRGPRVDIHRLAQVDVGYGTLAGLVFIVGVCRVNFGGKGWEFYDGNPFFWAKVATFVLIGVASILPTMRYQAWGRAAKKDPDFHPEEADIRKVRAAVGISGLLLVPLLVFAAAMARWPG</sequence>
<keyword evidence="1" id="KW-1133">Transmembrane helix</keyword>
<dbReference type="AlphaFoldDB" id="A0A7W6JCH5"/>
<feature type="transmembrane region" description="Helical" evidence="1">
    <location>
        <begin position="74"/>
        <end position="92"/>
    </location>
</feature>
<dbReference type="EMBL" id="JACIDM010000001">
    <property type="protein sequence ID" value="MBB4082596.1"/>
    <property type="molecule type" value="Genomic_DNA"/>
</dbReference>
<proteinExistence type="predicted"/>
<evidence type="ECO:0000313" key="3">
    <source>
        <dbReference type="Proteomes" id="UP000529946"/>
    </source>
</evidence>
<feature type="transmembrane region" description="Helical" evidence="1">
    <location>
        <begin position="43"/>
        <end position="62"/>
    </location>
</feature>
<dbReference type="Proteomes" id="UP000529946">
    <property type="component" value="Unassembled WGS sequence"/>
</dbReference>
<keyword evidence="3" id="KW-1185">Reference proteome</keyword>
<dbReference type="Pfam" id="PF09980">
    <property type="entry name" value="DUF2214"/>
    <property type="match status" value="1"/>
</dbReference>
<dbReference type="InterPro" id="IPR018706">
    <property type="entry name" value="DUF2214_membrane"/>
</dbReference>
<comment type="caution">
    <text evidence="2">The sequence shown here is derived from an EMBL/GenBank/DDBJ whole genome shotgun (WGS) entry which is preliminary data.</text>
</comment>
<feature type="transmembrane region" description="Helical" evidence="1">
    <location>
        <begin position="122"/>
        <end position="144"/>
    </location>
</feature>
<protein>
    <submittedName>
        <fullName evidence="2">Putative membrane protein</fullName>
    </submittedName>
</protein>
<evidence type="ECO:0000256" key="1">
    <source>
        <dbReference type="SAM" id="Phobius"/>
    </source>
</evidence>